<evidence type="ECO:0000313" key="1">
    <source>
        <dbReference type="EMBL" id="CAN66104.1"/>
    </source>
</evidence>
<gene>
    <name evidence="1" type="ORF">VITISV_012670</name>
</gene>
<dbReference type="AlphaFoldDB" id="A5BWY3"/>
<name>A5BWY3_VITVI</name>
<protein>
    <recommendedName>
        <fullName evidence="2">Reverse transcriptase domain-containing protein</fullName>
    </recommendedName>
</protein>
<proteinExistence type="predicted"/>
<evidence type="ECO:0008006" key="2">
    <source>
        <dbReference type="Google" id="ProtNLM"/>
    </source>
</evidence>
<organism evidence="1">
    <name type="scientific">Vitis vinifera</name>
    <name type="common">Grape</name>
    <dbReference type="NCBI Taxonomy" id="29760"/>
    <lineage>
        <taxon>Eukaryota</taxon>
        <taxon>Viridiplantae</taxon>
        <taxon>Streptophyta</taxon>
        <taxon>Embryophyta</taxon>
        <taxon>Tracheophyta</taxon>
        <taxon>Spermatophyta</taxon>
        <taxon>Magnoliopsida</taxon>
        <taxon>eudicotyledons</taxon>
        <taxon>Gunneridae</taxon>
        <taxon>Pentapetalae</taxon>
        <taxon>rosids</taxon>
        <taxon>Vitales</taxon>
        <taxon>Vitaceae</taxon>
        <taxon>Viteae</taxon>
        <taxon>Vitis</taxon>
    </lineage>
</organism>
<reference evidence="1" key="1">
    <citation type="journal article" date="2007" name="PLoS ONE">
        <title>The first genome sequence of an elite grapevine cultivar (Pinot noir Vitis vinifera L.): coping with a highly heterozygous genome.</title>
        <authorList>
            <person name="Velasco R."/>
            <person name="Zharkikh A."/>
            <person name="Troggio M."/>
            <person name="Cartwright D.A."/>
            <person name="Cestaro A."/>
            <person name="Pruss D."/>
            <person name="Pindo M."/>
            <person name="FitzGerald L.M."/>
            <person name="Vezzulli S."/>
            <person name="Reid J."/>
            <person name="Malacarne G."/>
            <person name="Iliev D."/>
            <person name="Coppola G."/>
            <person name="Wardell B."/>
            <person name="Micheletti D."/>
            <person name="Macalma T."/>
            <person name="Facci M."/>
            <person name="Mitchell J.T."/>
            <person name="Perazzolli M."/>
            <person name="Eldredge G."/>
            <person name="Gatto P."/>
            <person name="Oyzerski R."/>
            <person name="Moretto M."/>
            <person name="Gutin N."/>
            <person name="Stefanini M."/>
            <person name="Chen Y."/>
            <person name="Segala C."/>
            <person name="Davenport C."/>
            <person name="Dematte L."/>
            <person name="Mraz A."/>
            <person name="Battilana J."/>
            <person name="Stormo K."/>
            <person name="Costa F."/>
            <person name="Tao Q."/>
            <person name="Si-Ammour A."/>
            <person name="Harkins T."/>
            <person name="Lackey A."/>
            <person name="Perbost C."/>
            <person name="Taillon B."/>
            <person name="Stella A."/>
            <person name="Solovyev V."/>
            <person name="Fawcett J.A."/>
            <person name="Sterck L."/>
            <person name="Vandepoele K."/>
            <person name="Grando S.M."/>
            <person name="Toppo S."/>
            <person name="Moser C."/>
            <person name="Lanchbury J."/>
            <person name="Bogden R."/>
            <person name="Skolnick M."/>
            <person name="Sgaramella V."/>
            <person name="Bhatnagar S.K."/>
            <person name="Fontana P."/>
            <person name="Gutin A."/>
            <person name="Van de Peer Y."/>
            <person name="Salamini F."/>
            <person name="Viola R."/>
        </authorList>
    </citation>
    <scope>NUCLEOTIDE SEQUENCE</scope>
</reference>
<accession>A5BWY3</accession>
<sequence length="174" mass="20274">MEEISWRQKSREVWLREGDRNTSFFHRMANSHRRRNCLSKIKINGIWLIEEQEIKGGVVSAFQNLMVDPGDWHPSLNGLDFDRIDVEEVARLEEVFTEEEDFVKDEVMGFLKEFYEQGRFVRSLNSTFLVLIPKKTGADDLRNFKPISLVGDLYKLLAKVLANRLKKVVGKVVS</sequence>
<dbReference type="EMBL" id="AM474169">
    <property type="protein sequence ID" value="CAN66104.1"/>
    <property type="molecule type" value="Genomic_DNA"/>
</dbReference>